<dbReference type="RefSeq" id="WP_160844527.1">
    <property type="nucleotide sequence ID" value="NZ_WVHT01000004.1"/>
</dbReference>
<dbReference type="Pfam" id="PF16022">
    <property type="entry name" value="DUF4783"/>
    <property type="match status" value="1"/>
</dbReference>
<accession>A0A7K1YA95</accession>
<keyword evidence="1" id="KW-0732">Signal</keyword>
<protein>
    <submittedName>
        <fullName evidence="2">DUF4783 domain-containing protein</fullName>
    </submittedName>
</protein>
<evidence type="ECO:0000313" key="3">
    <source>
        <dbReference type="Proteomes" id="UP000466586"/>
    </source>
</evidence>
<dbReference type="EMBL" id="WVHT01000004">
    <property type="protein sequence ID" value="MXV51350.1"/>
    <property type="molecule type" value="Genomic_DNA"/>
</dbReference>
<dbReference type="Gene3D" id="3.10.450.50">
    <property type="match status" value="1"/>
</dbReference>
<dbReference type="AlphaFoldDB" id="A0A7K1YA95"/>
<dbReference type="Proteomes" id="UP000466586">
    <property type="component" value="Unassembled WGS sequence"/>
</dbReference>
<feature type="signal peptide" evidence="1">
    <location>
        <begin position="1"/>
        <end position="25"/>
    </location>
</feature>
<feature type="chain" id="PRO_5029663858" evidence="1">
    <location>
        <begin position="26"/>
        <end position="133"/>
    </location>
</feature>
<comment type="caution">
    <text evidence="2">The sequence shown here is derived from an EMBL/GenBank/DDBJ whole genome shotgun (WGS) entry which is preliminary data.</text>
</comment>
<organism evidence="2 3">
    <name type="scientific">Hufsiella arboris</name>
    <dbReference type="NCBI Taxonomy" id="2695275"/>
    <lineage>
        <taxon>Bacteria</taxon>
        <taxon>Pseudomonadati</taxon>
        <taxon>Bacteroidota</taxon>
        <taxon>Sphingobacteriia</taxon>
        <taxon>Sphingobacteriales</taxon>
        <taxon>Sphingobacteriaceae</taxon>
        <taxon>Hufsiella</taxon>
    </lineage>
</organism>
<dbReference type="InterPro" id="IPR031977">
    <property type="entry name" value="DUF4783"/>
</dbReference>
<proteinExistence type="predicted"/>
<gene>
    <name evidence="2" type="ORF">GS399_10250</name>
</gene>
<reference evidence="2 3" key="1">
    <citation type="submission" date="2019-11" db="EMBL/GenBank/DDBJ databases">
        <title>Pedobacter sp. HMF7647 Genome sequencing and assembly.</title>
        <authorList>
            <person name="Kang H."/>
            <person name="Kim H."/>
            <person name="Joh K."/>
        </authorList>
    </citation>
    <scope>NUCLEOTIDE SEQUENCE [LARGE SCALE GENOMIC DNA]</scope>
    <source>
        <strain evidence="2 3">HMF7647</strain>
    </source>
</reference>
<evidence type="ECO:0000256" key="1">
    <source>
        <dbReference type="SAM" id="SignalP"/>
    </source>
</evidence>
<keyword evidence="3" id="KW-1185">Reference proteome</keyword>
<name>A0A7K1YA95_9SPHI</name>
<evidence type="ECO:0000313" key="2">
    <source>
        <dbReference type="EMBL" id="MXV51350.1"/>
    </source>
</evidence>
<sequence length="133" mass="15089">MIKSHCLPAVLVFLFVLISTGFTYDTDVTDEINTYIRTGNARELANRFTQTVQLTILDEEDIYSKAQAEIIMKDFFAKHSPKSIKVIHSLTSNPLYRFNVLILSTANGNFRVSYSMKSANGKFNVTEIRVESN</sequence>